<sequence length="64" mass="7379">FPEILNRVVVVNTPYFFTFIWTVLKHFVDPRTVKKIGFFSSISSAKNDLLQLIDSNQLLNEYGG</sequence>
<feature type="domain" description="CRAL-TRIO" evidence="1">
    <location>
        <begin position="1"/>
        <end position="64"/>
    </location>
</feature>
<dbReference type="InParanoid" id="A0A1E7ES04"/>
<protein>
    <submittedName>
        <fullName evidence="2">CRAL/TRIO domain-containing protein</fullName>
    </submittedName>
</protein>
<dbReference type="InterPro" id="IPR036865">
    <property type="entry name" value="CRAL-TRIO_dom_sf"/>
</dbReference>
<accession>A0A1E7ES04</accession>
<dbReference type="OrthoDB" id="1434354at2759"/>
<feature type="non-terminal residue" evidence="2">
    <location>
        <position position="1"/>
    </location>
</feature>
<dbReference type="PANTHER" id="PTHR45657">
    <property type="entry name" value="CRAL-TRIO DOMAIN-CONTAINING PROTEIN YKL091C-RELATED"/>
    <property type="match status" value="1"/>
</dbReference>
<keyword evidence="3" id="KW-1185">Reference proteome</keyword>
<reference evidence="2 3" key="1">
    <citation type="submission" date="2016-09" db="EMBL/GenBank/DDBJ databases">
        <title>Extensive genetic diversity and differential bi-allelic expression allows diatom success in the polar Southern Ocean.</title>
        <authorList>
            <consortium name="DOE Joint Genome Institute"/>
            <person name="Mock T."/>
            <person name="Otillar R.P."/>
            <person name="Strauss J."/>
            <person name="Dupont C."/>
            <person name="Frickenhaus S."/>
            <person name="Maumus F."/>
            <person name="Mcmullan M."/>
            <person name="Sanges R."/>
            <person name="Schmutz J."/>
            <person name="Toseland A."/>
            <person name="Valas R."/>
            <person name="Veluchamy A."/>
            <person name="Ward B.J."/>
            <person name="Allen A."/>
            <person name="Barry K."/>
            <person name="Falciatore A."/>
            <person name="Ferrante M."/>
            <person name="Fortunato A.E."/>
            <person name="Gloeckner G."/>
            <person name="Gruber A."/>
            <person name="Hipkin R."/>
            <person name="Janech M."/>
            <person name="Kroth P."/>
            <person name="Leese F."/>
            <person name="Lindquist E."/>
            <person name="Lyon B.R."/>
            <person name="Martin J."/>
            <person name="Mayer C."/>
            <person name="Parker M."/>
            <person name="Quesneville H."/>
            <person name="Raymond J."/>
            <person name="Uhlig C."/>
            <person name="Valentin K.U."/>
            <person name="Worden A.Z."/>
            <person name="Armbrust E.V."/>
            <person name="Bowler C."/>
            <person name="Green B."/>
            <person name="Moulton V."/>
            <person name="Van Oosterhout C."/>
            <person name="Grigoriev I."/>
        </authorList>
    </citation>
    <scope>NUCLEOTIDE SEQUENCE [LARGE SCALE GENOMIC DNA]</scope>
    <source>
        <strain evidence="2 3">CCMP1102</strain>
    </source>
</reference>
<organism evidence="2 3">
    <name type="scientific">Fragilariopsis cylindrus CCMP1102</name>
    <dbReference type="NCBI Taxonomy" id="635003"/>
    <lineage>
        <taxon>Eukaryota</taxon>
        <taxon>Sar</taxon>
        <taxon>Stramenopiles</taxon>
        <taxon>Ochrophyta</taxon>
        <taxon>Bacillariophyta</taxon>
        <taxon>Bacillariophyceae</taxon>
        <taxon>Bacillariophycidae</taxon>
        <taxon>Bacillariales</taxon>
        <taxon>Bacillariaceae</taxon>
        <taxon>Fragilariopsis</taxon>
    </lineage>
</organism>
<name>A0A1E7ES04_9STRA</name>
<dbReference type="PROSITE" id="PS50191">
    <property type="entry name" value="CRAL_TRIO"/>
    <property type="match status" value="1"/>
</dbReference>
<dbReference type="PANTHER" id="PTHR45657:SF1">
    <property type="entry name" value="CRAL-TRIO DOMAIN-CONTAINING PROTEIN YKL091C-RELATED"/>
    <property type="match status" value="1"/>
</dbReference>
<dbReference type="Gene3D" id="3.40.525.10">
    <property type="entry name" value="CRAL-TRIO lipid binding domain"/>
    <property type="match status" value="1"/>
</dbReference>
<dbReference type="KEGG" id="fcy:FRACYDRAFT_155514"/>
<evidence type="ECO:0000313" key="3">
    <source>
        <dbReference type="Proteomes" id="UP000095751"/>
    </source>
</evidence>
<evidence type="ECO:0000259" key="1">
    <source>
        <dbReference type="PROSITE" id="PS50191"/>
    </source>
</evidence>
<dbReference type="SUPFAM" id="SSF52087">
    <property type="entry name" value="CRAL/TRIO domain"/>
    <property type="match status" value="1"/>
</dbReference>
<dbReference type="Proteomes" id="UP000095751">
    <property type="component" value="Unassembled WGS sequence"/>
</dbReference>
<dbReference type="EMBL" id="KV784379">
    <property type="protein sequence ID" value="OEU08625.1"/>
    <property type="molecule type" value="Genomic_DNA"/>
</dbReference>
<dbReference type="CDD" id="cd00170">
    <property type="entry name" value="SEC14"/>
    <property type="match status" value="1"/>
</dbReference>
<gene>
    <name evidence="2" type="ORF">FRACYDRAFT_155514</name>
</gene>
<dbReference type="AlphaFoldDB" id="A0A1E7ES04"/>
<dbReference type="Pfam" id="PF00650">
    <property type="entry name" value="CRAL_TRIO"/>
    <property type="match status" value="1"/>
</dbReference>
<feature type="non-terminal residue" evidence="2">
    <location>
        <position position="64"/>
    </location>
</feature>
<dbReference type="InterPro" id="IPR001251">
    <property type="entry name" value="CRAL-TRIO_dom"/>
</dbReference>
<evidence type="ECO:0000313" key="2">
    <source>
        <dbReference type="EMBL" id="OEU08625.1"/>
    </source>
</evidence>
<dbReference type="InterPro" id="IPR051026">
    <property type="entry name" value="PI/PC_transfer"/>
</dbReference>
<proteinExistence type="predicted"/>